<proteinExistence type="predicted"/>
<dbReference type="AlphaFoldDB" id="A0A0E9PS77"/>
<evidence type="ECO:0000256" key="1">
    <source>
        <dbReference type="SAM" id="MobiDB-lite"/>
    </source>
</evidence>
<feature type="region of interest" description="Disordered" evidence="1">
    <location>
        <begin position="21"/>
        <end position="41"/>
    </location>
</feature>
<accession>A0A0E9PS77</accession>
<evidence type="ECO:0000313" key="2">
    <source>
        <dbReference type="EMBL" id="JAH07147.1"/>
    </source>
</evidence>
<reference evidence="2" key="2">
    <citation type="journal article" date="2015" name="Fish Shellfish Immunol.">
        <title>Early steps in the European eel (Anguilla anguilla)-Vibrio vulnificus interaction in the gills: Role of the RtxA13 toxin.</title>
        <authorList>
            <person name="Callol A."/>
            <person name="Pajuelo D."/>
            <person name="Ebbesson L."/>
            <person name="Teles M."/>
            <person name="MacKenzie S."/>
            <person name="Amaro C."/>
        </authorList>
    </citation>
    <scope>NUCLEOTIDE SEQUENCE</scope>
</reference>
<sequence length="53" mass="5718">MRYKMTVKVYVTHTFFQGGVVNPMPNPQPGGPRTGSSASSPLTCPVWLNLPGL</sequence>
<reference evidence="2" key="1">
    <citation type="submission" date="2014-11" db="EMBL/GenBank/DDBJ databases">
        <authorList>
            <person name="Amaro Gonzalez C."/>
        </authorList>
    </citation>
    <scope>NUCLEOTIDE SEQUENCE</scope>
</reference>
<name>A0A0E9PS77_ANGAN</name>
<dbReference type="EMBL" id="GBXM01090201">
    <property type="protein sequence ID" value="JAH18376.1"/>
    <property type="molecule type" value="Transcribed_RNA"/>
</dbReference>
<protein>
    <submittedName>
        <fullName evidence="2">Uncharacterized protein</fullName>
    </submittedName>
</protein>
<organism evidence="2">
    <name type="scientific">Anguilla anguilla</name>
    <name type="common">European freshwater eel</name>
    <name type="synonym">Muraena anguilla</name>
    <dbReference type="NCBI Taxonomy" id="7936"/>
    <lineage>
        <taxon>Eukaryota</taxon>
        <taxon>Metazoa</taxon>
        <taxon>Chordata</taxon>
        <taxon>Craniata</taxon>
        <taxon>Vertebrata</taxon>
        <taxon>Euteleostomi</taxon>
        <taxon>Actinopterygii</taxon>
        <taxon>Neopterygii</taxon>
        <taxon>Teleostei</taxon>
        <taxon>Anguilliformes</taxon>
        <taxon>Anguillidae</taxon>
        <taxon>Anguilla</taxon>
    </lineage>
</organism>
<dbReference type="EMBL" id="GBXM01099195">
    <property type="protein sequence ID" value="JAH09382.1"/>
    <property type="molecule type" value="Transcribed_RNA"/>
</dbReference>
<dbReference type="EMBL" id="GBXM01101430">
    <property type="protein sequence ID" value="JAH07147.1"/>
    <property type="molecule type" value="Transcribed_RNA"/>
</dbReference>